<evidence type="ECO:0000256" key="3">
    <source>
        <dbReference type="RuleBase" id="RU003682"/>
    </source>
</evidence>
<feature type="domain" description="Fe2OG dioxygenase" evidence="4">
    <location>
        <begin position="92"/>
        <end position="198"/>
    </location>
</feature>
<dbReference type="InterPro" id="IPR050295">
    <property type="entry name" value="Plant_2OG-oxidoreductases"/>
</dbReference>
<dbReference type="Pfam" id="PF03171">
    <property type="entry name" value="2OG-FeII_Oxy"/>
    <property type="match status" value="1"/>
</dbReference>
<organism evidence="5 6">
    <name type="scientific">Kingdonia uniflora</name>
    <dbReference type="NCBI Taxonomy" id="39325"/>
    <lineage>
        <taxon>Eukaryota</taxon>
        <taxon>Viridiplantae</taxon>
        <taxon>Streptophyta</taxon>
        <taxon>Embryophyta</taxon>
        <taxon>Tracheophyta</taxon>
        <taxon>Spermatophyta</taxon>
        <taxon>Magnoliopsida</taxon>
        <taxon>Ranunculales</taxon>
        <taxon>Circaeasteraceae</taxon>
        <taxon>Kingdonia</taxon>
    </lineage>
</organism>
<dbReference type="GO" id="GO:0016491">
    <property type="term" value="F:oxidoreductase activity"/>
    <property type="evidence" value="ECO:0007669"/>
    <property type="project" value="UniProtKB-KW"/>
</dbReference>
<evidence type="ECO:0000313" key="6">
    <source>
        <dbReference type="Proteomes" id="UP000541444"/>
    </source>
</evidence>
<accession>A0A7J7MQ10</accession>
<gene>
    <name evidence="5" type="ORF">GIB67_033267</name>
</gene>
<reference evidence="5 6" key="1">
    <citation type="journal article" date="2020" name="IScience">
        <title>Genome Sequencing of the Endangered Kingdonia uniflora (Circaeasteraceae, Ranunculales) Reveals Potential Mechanisms of Evolutionary Specialization.</title>
        <authorList>
            <person name="Sun Y."/>
            <person name="Deng T."/>
            <person name="Zhang A."/>
            <person name="Moore M.J."/>
            <person name="Landis J.B."/>
            <person name="Lin N."/>
            <person name="Zhang H."/>
            <person name="Zhang X."/>
            <person name="Huang J."/>
            <person name="Zhang X."/>
            <person name="Sun H."/>
            <person name="Wang H."/>
        </authorList>
    </citation>
    <scope>NUCLEOTIDE SEQUENCE [LARGE SCALE GENOMIC DNA]</scope>
    <source>
        <strain evidence="5">TB1705</strain>
        <tissue evidence="5">Leaf</tissue>
    </source>
</reference>
<dbReference type="PANTHER" id="PTHR47991">
    <property type="entry name" value="OXOGLUTARATE/IRON-DEPENDENT DIOXYGENASE"/>
    <property type="match status" value="1"/>
</dbReference>
<proteinExistence type="inferred from homology"/>
<protein>
    <recommendedName>
        <fullName evidence="4">Fe2OG dioxygenase domain-containing protein</fullName>
    </recommendedName>
</protein>
<dbReference type="InterPro" id="IPR044861">
    <property type="entry name" value="IPNS-like_FE2OG_OXY"/>
</dbReference>
<dbReference type="PROSITE" id="PS51471">
    <property type="entry name" value="FE2OG_OXY"/>
    <property type="match status" value="1"/>
</dbReference>
<evidence type="ECO:0000259" key="4">
    <source>
        <dbReference type="PROSITE" id="PS51471"/>
    </source>
</evidence>
<dbReference type="OrthoDB" id="288590at2759"/>
<dbReference type="EMBL" id="JACGCM010001301">
    <property type="protein sequence ID" value="KAF6156798.1"/>
    <property type="molecule type" value="Genomic_DNA"/>
</dbReference>
<keyword evidence="6" id="KW-1185">Reference proteome</keyword>
<evidence type="ECO:0000313" key="5">
    <source>
        <dbReference type="EMBL" id="KAF6156798.1"/>
    </source>
</evidence>
<dbReference type="InterPro" id="IPR005123">
    <property type="entry name" value="Oxoglu/Fe-dep_dioxygenase_dom"/>
</dbReference>
<dbReference type="AlphaFoldDB" id="A0A7J7MQ10"/>
<dbReference type="GO" id="GO:0046872">
    <property type="term" value="F:metal ion binding"/>
    <property type="evidence" value="ECO:0007669"/>
    <property type="project" value="UniProtKB-KW"/>
</dbReference>
<dbReference type="Proteomes" id="UP000541444">
    <property type="component" value="Unassembled WGS sequence"/>
</dbReference>
<sequence>MNGTIAAFKSCREQNDTVTYYINEMPSMAKSMNWKDSVKAFIEPWSGPECYDGIPSGCRKGLMELLDSVTSLADIVMELLSEGLGLEPGRLKELTCLESKKIRCHYYPYCPQPDLAMGLKPHTDNSIIAITMQNHVNGLQAKHGQEWVEIKPKDEGVIVNVGDLLQIISNDQYKSVIHRVKANSSRDPRISFGFFFNPGEEDYYGPLPELVTPTKPALYRNCNMAEIRKVENVDDTGIKVLVNSFKL</sequence>
<keyword evidence="3" id="KW-0560">Oxidoreductase</keyword>
<name>A0A7J7MQ10_9MAGN</name>
<dbReference type="InterPro" id="IPR027443">
    <property type="entry name" value="IPNS-like_sf"/>
</dbReference>
<dbReference type="Gene3D" id="2.60.120.330">
    <property type="entry name" value="B-lactam Antibiotic, Isopenicillin N Synthase, Chain"/>
    <property type="match status" value="1"/>
</dbReference>
<comment type="caution">
    <text evidence="5">The sequence shown here is derived from an EMBL/GenBank/DDBJ whole genome shotgun (WGS) entry which is preliminary data.</text>
</comment>
<keyword evidence="1 3" id="KW-0479">Metal-binding</keyword>
<evidence type="ECO:0000256" key="2">
    <source>
        <dbReference type="ARBA" id="ARBA00023004"/>
    </source>
</evidence>
<comment type="similarity">
    <text evidence="3">Belongs to the iron/ascorbate-dependent oxidoreductase family.</text>
</comment>
<evidence type="ECO:0000256" key="1">
    <source>
        <dbReference type="ARBA" id="ARBA00022723"/>
    </source>
</evidence>
<keyword evidence="2 3" id="KW-0408">Iron</keyword>
<dbReference type="SUPFAM" id="SSF51197">
    <property type="entry name" value="Clavaminate synthase-like"/>
    <property type="match status" value="1"/>
</dbReference>